<dbReference type="InterPro" id="IPR011933">
    <property type="entry name" value="Double_TM_dom"/>
</dbReference>
<dbReference type="EMBL" id="FOIF01000001">
    <property type="protein sequence ID" value="SES63252.1"/>
    <property type="molecule type" value="Genomic_DNA"/>
</dbReference>
<keyword evidence="1" id="KW-0472">Membrane</keyword>
<keyword evidence="1" id="KW-1133">Transmembrane helix</keyword>
<dbReference type="InterPro" id="IPR002035">
    <property type="entry name" value="VWF_A"/>
</dbReference>
<reference evidence="5" key="1">
    <citation type="submission" date="2016-10" db="EMBL/GenBank/DDBJ databases">
        <authorList>
            <person name="Varghese N."/>
            <person name="Submissions S."/>
        </authorList>
    </citation>
    <scope>NUCLEOTIDE SEQUENCE [LARGE SCALE GENOMIC DNA]</scope>
    <source>
        <strain evidence="5">DSM 13577</strain>
    </source>
</reference>
<evidence type="ECO:0000259" key="3">
    <source>
        <dbReference type="Pfam" id="PF13519"/>
    </source>
</evidence>
<organism evidence="4 5">
    <name type="scientific">Anaerobranca gottschalkii DSM 13577</name>
    <dbReference type="NCBI Taxonomy" id="1120990"/>
    <lineage>
        <taxon>Bacteria</taxon>
        <taxon>Bacillati</taxon>
        <taxon>Bacillota</taxon>
        <taxon>Clostridia</taxon>
        <taxon>Eubacteriales</taxon>
        <taxon>Proteinivoracaceae</taxon>
        <taxon>Anaerobranca</taxon>
    </lineage>
</organism>
<proteinExistence type="predicted"/>
<dbReference type="PANTHER" id="PTHR37464:SF1">
    <property type="entry name" value="BLL2463 PROTEIN"/>
    <property type="match status" value="1"/>
</dbReference>
<evidence type="ECO:0000313" key="5">
    <source>
        <dbReference type="Proteomes" id="UP000243819"/>
    </source>
</evidence>
<sequence length="589" mass="66349">MNFLNPLGLIALLGLPIIILFYMVKRKRNPIIVPSIFLWEKLDRPTSSAFNLNKLLKNLLLYLQLLVVLLIALSLATPVLLGFGKEDVNIIVILDTSVSMGVRSDGQSRLEQGIEKIKKLIDGKGRDSYMAIIAGGEFLTGLTKDKGQLYGSLENIKIKGEAFDIQENFLLAQSLGETLEKKEIYLISDGNFGNIGSITIPFTFLPVGKGEVENIYIANMIVEEGRLLLRLGNNGVKDITTYVNIYNSEGERIGRRNVEIKRGSYADFLWRNLPDSPWYKGEIEFRDDFPEDNLYYTVNEKVKQGRVLLVTENNPFLEKALLLNPNLKVSKIPPKRFEEGLLTGYDIYVFDGYLPGKLPQGSMLVFDPPYPNGYFPLSKPQKLVNISPEGSRLFNFVDFTDVNIYYSKILEEGKGLLNSDKGKIGVEMEIGGYPAIIFGFPLQGGDLHLRPAFPVLILNIMDYFLDSTNVVDNFKLHHYPVYNPPLGVKQLQVITPSGGEKVYTGDFPQIGDQLSEEGVYQFIWEDKKVLLPLNHPRTRESLAYNPTITAPGGEIKGGEVKGNLNITPWLILIAIVLFLLEWWVQHYVF</sequence>
<dbReference type="STRING" id="1120990.SAMN03080614_1001130"/>
<name>A0A1H9Y370_9FIRM</name>
<feature type="transmembrane region" description="Helical" evidence="1">
    <location>
        <begin position="566"/>
        <end position="584"/>
    </location>
</feature>
<dbReference type="InterPro" id="IPR024163">
    <property type="entry name" value="Aerotolerance_reg_N"/>
</dbReference>
<accession>A0A1H9Y370</accession>
<dbReference type="Pfam" id="PF13519">
    <property type="entry name" value="VWA_2"/>
    <property type="match status" value="1"/>
</dbReference>
<dbReference type="PANTHER" id="PTHR37464">
    <property type="entry name" value="BLL2463 PROTEIN"/>
    <property type="match status" value="1"/>
</dbReference>
<dbReference type="SUPFAM" id="SSF53300">
    <property type="entry name" value="vWA-like"/>
    <property type="match status" value="1"/>
</dbReference>
<dbReference type="InterPro" id="IPR036465">
    <property type="entry name" value="vWFA_dom_sf"/>
</dbReference>
<feature type="transmembrane region" description="Helical" evidence="1">
    <location>
        <begin position="59"/>
        <end position="83"/>
    </location>
</feature>
<feature type="domain" description="Aerotolerance regulator N-terminal" evidence="2">
    <location>
        <begin position="1"/>
        <end position="78"/>
    </location>
</feature>
<dbReference type="OrthoDB" id="9780136at2"/>
<feature type="transmembrane region" description="Helical" evidence="1">
    <location>
        <begin position="6"/>
        <end position="24"/>
    </location>
</feature>
<dbReference type="Gene3D" id="3.40.50.410">
    <property type="entry name" value="von Willebrand factor, type A domain"/>
    <property type="match status" value="1"/>
</dbReference>
<keyword evidence="1 4" id="KW-0812">Transmembrane</keyword>
<dbReference type="RefSeq" id="WP_091347866.1">
    <property type="nucleotide sequence ID" value="NZ_FOIF01000001.1"/>
</dbReference>
<evidence type="ECO:0000256" key="1">
    <source>
        <dbReference type="SAM" id="Phobius"/>
    </source>
</evidence>
<keyword evidence="5" id="KW-1185">Reference proteome</keyword>
<evidence type="ECO:0000259" key="2">
    <source>
        <dbReference type="Pfam" id="PF07584"/>
    </source>
</evidence>
<evidence type="ECO:0000313" key="4">
    <source>
        <dbReference type="EMBL" id="SES63252.1"/>
    </source>
</evidence>
<protein>
    <submittedName>
        <fullName evidence="4">N-terminal double-transmembrane domain-containing protein</fullName>
    </submittedName>
</protein>
<dbReference type="Proteomes" id="UP000243819">
    <property type="component" value="Unassembled WGS sequence"/>
</dbReference>
<dbReference type="NCBIfam" id="TIGR02226">
    <property type="entry name" value="two_anch"/>
    <property type="match status" value="1"/>
</dbReference>
<dbReference type="AlphaFoldDB" id="A0A1H9Y370"/>
<feature type="domain" description="VWFA" evidence="3">
    <location>
        <begin position="90"/>
        <end position="190"/>
    </location>
</feature>
<gene>
    <name evidence="4" type="ORF">SAMN03080614_1001130</name>
</gene>
<dbReference type="Pfam" id="PF07584">
    <property type="entry name" value="BatA"/>
    <property type="match status" value="1"/>
</dbReference>